<keyword evidence="2" id="KW-0964">Secreted</keyword>
<dbReference type="PRINTS" id="PR00313">
    <property type="entry name" value="CABNDNGRPT"/>
</dbReference>
<organism evidence="5 6">
    <name type="scientific">Spiribacter onubensis</name>
    <dbReference type="NCBI Taxonomy" id="3122420"/>
    <lineage>
        <taxon>Bacteria</taxon>
        <taxon>Pseudomonadati</taxon>
        <taxon>Pseudomonadota</taxon>
        <taxon>Gammaproteobacteria</taxon>
        <taxon>Chromatiales</taxon>
        <taxon>Ectothiorhodospiraceae</taxon>
        <taxon>Spiribacter</taxon>
    </lineage>
</organism>
<feature type="compositionally biased region" description="Polar residues" evidence="4">
    <location>
        <begin position="6292"/>
        <end position="6303"/>
    </location>
</feature>
<protein>
    <recommendedName>
        <fullName evidence="7">Calcium-binding protein</fullName>
    </recommendedName>
</protein>
<feature type="compositionally biased region" description="Gly residues" evidence="4">
    <location>
        <begin position="1645"/>
        <end position="1658"/>
    </location>
</feature>
<dbReference type="PANTHER" id="PTHR38340">
    <property type="entry name" value="S-LAYER PROTEIN"/>
    <property type="match status" value="1"/>
</dbReference>
<dbReference type="PROSITE" id="PS00330">
    <property type="entry name" value="HEMOLYSIN_CALCIUM"/>
    <property type="match status" value="20"/>
</dbReference>
<feature type="compositionally biased region" description="Gly residues" evidence="4">
    <location>
        <begin position="546"/>
        <end position="559"/>
    </location>
</feature>
<reference evidence="5 6" key="1">
    <citation type="submission" date="2024-02" db="EMBL/GenBank/DDBJ databases">
        <title>New especies of Spiribacter isolated from saline water.</title>
        <authorList>
            <person name="Leon M.J."/>
            <person name="De La Haba R."/>
            <person name="Sanchez-Porro C."/>
            <person name="Ventosa A."/>
        </authorList>
    </citation>
    <scope>NUCLEOTIDE SEQUENCE [LARGE SCALE GENOMIC DNA]</scope>
    <source>
        <strain evidence="6">ag22IC4-227</strain>
    </source>
</reference>
<feature type="compositionally biased region" description="Polar residues" evidence="4">
    <location>
        <begin position="1530"/>
        <end position="1539"/>
    </location>
</feature>
<comment type="subcellular location">
    <subcellularLocation>
        <location evidence="1">Secreted</location>
    </subcellularLocation>
</comment>
<dbReference type="SMART" id="SM00710">
    <property type="entry name" value="PbH1"/>
    <property type="match status" value="12"/>
</dbReference>
<dbReference type="Gene3D" id="2.150.10.10">
    <property type="entry name" value="Serralysin-like metalloprotease, C-terminal"/>
    <property type="match status" value="15"/>
</dbReference>
<dbReference type="InterPro" id="IPR011050">
    <property type="entry name" value="Pectin_lyase_fold/virulence"/>
</dbReference>
<keyword evidence="6" id="KW-1185">Reference proteome</keyword>
<dbReference type="InterPro" id="IPR011049">
    <property type="entry name" value="Serralysin-like_metalloprot_C"/>
</dbReference>
<evidence type="ECO:0000313" key="5">
    <source>
        <dbReference type="EMBL" id="MEX0386270.1"/>
    </source>
</evidence>
<dbReference type="InterPro" id="IPR006626">
    <property type="entry name" value="PbH1"/>
</dbReference>
<evidence type="ECO:0008006" key="7">
    <source>
        <dbReference type="Google" id="ProtNLM"/>
    </source>
</evidence>
<feature type="region of interest" description="Disordered" evidence="4">
    <location>
        <begin position="6142"/>
        <end position="6161"/>
    </location>
</feature>
<feature type="region of interest" description="Disordered" evidence="4">
    <location>
        <begin position="1525"/>
        <end position="1544"/>
    </location>
</feature>
<feature type="region of interest" description="Disordered" evidence="4">
    <location>
        <begin position="6178"/>
        <end position="6201"/>
    </location>
</feature>
<feature type="compositionally biased region" description="Acidic residues" evidence="4">
    <location>
        <begin position="6278"/>
        <end position="6287"/>
    </location>
</feature>
<dbReference type="InterPro" id="IPR018511">
    <property type="entry name" value="Hemolysin-typ_Ca-bd_CS"/>
</dbReference>
<dbReference type="PANTHER" id="PTHR38340:SF1">
    <property type="entry name" value="S-LAYER PROTEIN"/>
    <property type="match status" value="1"/>
</dbReference>
<evidence type="ECO:0000256" key="1">
    <source>
        <dbReference type="ARBA" id="ARBA00004613"/>
    </source>
</evidence>
<evidence type="ECO:0000256" key="2">
    <source>
        <dbReference type="ARBA" id="ARBA00022525"/>
    </source>
</evidence>
<dbReference type="Pfam" id="PF00353">
    <property type="entry name" value="HemolysinCabind"/>
    <property type="match status" value="26"/>
</dbReference>
<feature type="region of interest" description="Disordered" evidence="4">
    <location>
        <begin position="538"/>
        <end position="589"/>
    </location>
</feature>
<comment type="caution">
    <text evidence="5">The sequence shown here is derived from an EMBL/GenBank/DDBJ whole genome shotgun (WGS) entry which is preliminary data.</text>
</comment>
<dbReference type="InterPro" id="IPR001343">
    <property type="entry name" value="Hemolysn_Ca-bd"/>
</dbReference>
<gene>
    <name evidence="5" type="ORF">V6X64_04550</name>
</gene>
<feature type="compositionally biased region" description="Low complexity" evidence="4">
    <location>
        <begin position="560"/>
        <end position="589"/>
    </location>
</feature>
<feature type="compositionally biased region" description="Gly residues" evidence="4">
    <location>
        <begin position="3003"/>
        <end position="3017"/>
    </location>
</feature>
<feature type="compositionally biased region" description="Polar residues" evidence="4">
    <location>
        <begin position="6152"/>
        <end position="6161"/>
    </location>
</feature>
<feature type="region of interest" description="Disordered" evidence="4">
    <location>
        <begin position="2988"/>
        <end position="3054"/>
    </location>
</feature>
<proteinExistence type="predicted"/>
<feature type="region of interest" description="Disordered" evidence="4">
    <location>
        <begin position="1004"/>
        <end position="1045"/>
    </location>
</feature>
<dbReference type="InterPro" id="IPR050557">
    <property type="entry name" value="RTX_toxin/Mannuronan_C5-epim"/>
</dbReference>
<feature type="region of interest" description="Disordered" evidence="4">
    <location>
        <begin position="1614"/>
        <end position="1660"/>
    </location>
</feature>
<keyword evidence="3" id="KW-0106">Calcium</keyword>
<dbReference type="Proteomes" id="UP001556653">
    <property type="component" value="Unassembled WGS sequence"/>
</dbReference>
<dbReference type="RefSeq" id="WP_367966746.1">
    <property type="nucleotide sequence ID" value="NZ_JBAKFJ010000001.1"/>
</dbReference>
<dbReference type="SUPFAM" id="SSF51120">
    <property type="entry name" value="beta-Roll"/>
    <property type="match status" value="16"/>
</dbReference>
<evidence type="ECO:0000313" key="6">
    <source>
        <dbReference type="Proteomes" id="UP001556653"/>
    </source>
</evidence>
<dbReference type="EMBL" id="JBAKFJ010000001">
    <property type="protein sequence ID" value="MEX0386270.1"/>
    <property type="molecule type" value="Genomic_DNA"/>
</dbReference>
<feature type="region of interest" description="Disordered" evidence="4">
    <location>
        <begin position="6274"/>
        <end position="6303"/>
    </location>
</feature>
<accession>A0ABV3S8H9</accession>
<evidence type="ECO:0000256" key="3">
    <source>
        <dbReference type="ARBA" id="ARBA00022837"/>
    </source>
</evidence>
<evidence type="ECO:0000256" key="4">
    <source>
        <dbReference type="SAM" id="MobiDB-lite"/>
    </source>
</evidence>
<name>A0ABV3S8H9_9GAMM</name>
<dbReference type="SUPFAM" id="SSF51126">
    <property type="entry name" value="Pectin lyase-like"/>
    <property type="match status" value="1"/>
</dbReference>
<feature type="region of interest" description="Disordered" evidence="4">
    <location>
        <begin position="1975"/>
        <end position="1998"/>
    </location>
</feature>
<sequence>MTLGANASGSGIDSITGGTGADNITGSSAAETIAGGAGADTISAGSGDDTLVFADGAELSGDTAVDGGAGADTVRFTSATADVDDEDFANVSGDSIEAIEFTSGGGNTSITLGVSGDAATNNLAITGADQTTASSGDTIDVSGMTEAVTITGGAGADTLTGGSGDDTFQFASGAELSGDTSVSGGAGEDTIAFTSAASDIDDADFSGVSDVEAITLADGTNTVVLGANASGSGIDSITGGTGADDITGSAASETITGGAGADTLTGGSGDDTFVFASGDVAVGETLTDSAGTTTLSTAGSTGDVDFTALDSGDSALSDVDQILIEGGQSATFTGAQLDGQSIAVNATGSSGATLNVDVADTADIDLSSLTFTAFDGNDAFDDGTDSVLVNVASGATASATITGTSLSDTITGGSGGDTITGGGGSDTIDAGSGADTLIYADGADLSGDTSVDGGAGDDTIRFTSASADVDDEDFANVSGDSIEAIELASGGGNTSITLGASGDAATDGLTITGADQTAAGSGDTIDVSGMSEAVTINAGSGDDTITGGGGADNISGGSGADSITGGSGADSLSGDGGSDTITGGAGADTITGGAGDDAITGGSGDDSLTGGAGNDTFTVDFGKDTIADLEGSDVFNVAAGASGDITVSADYTATSSSDNAGTADLNVNDGVDVDLSAINSGDGFTIDASGNASASTLTGSQLDDTITGGESGDTIDGGAGIDTLSGGSGADSISGDAGNDIITGGSGNDTLTGGAGDDTFNVDVGTDSITDLSGNDVLKISGGASGDATVTADYTATSATENDGGTANLSVNDGFDVNLSAITSGDGFTIDASSNSSASTLEGTQFNDTIIGGDSGDTITGGTGADTLKGGSGDDTYVFASGDVGASETIDDTNGSNVITTAGAGASIDFSTLDDGDGGTLDQISEIVVDGGNTATFTGSQLDGLSTTVNESSDTAGTTLDIDVADDTTVDFSNLTFSASTANALDANDGVDIDVGAGASGSSVTGTTINDDISGGAGDDTLSGDSGDDVLAGGAGNDDVTGGAGSDEFVVGGGTDTINDLNTGEVLKVSSGATANVTVLGDFTASAATENDGGTVTLTVANDVDVDLSSATVNTTSADGYTITASGNSAASSLVGSDGADDITGGNSGDTIQGLLGNDTVTGGVGDDSFVYSGQDEVVGDRIDGNAGTDTVVLDTAAVNYDFDALLSAVSGIERLELLGQGDYTVDLGDSNNLTAESGTLEIARSSGTGAVVIDASAMASGDGITVKGSDFGQADTFRAGSGDDVLNYTDNLGSAGSINPTFAFDGGDLKVTRSGETDTVSGFETIDFADRDVFVQGASGYADIKSAVDDAASGDAILIDTAAAITVSTANTIDTQSLEILNVNLTEISDDSTAISGADFSSSALTGITTIDNQSSSVADLTAAELGASAYTLDSTGGGGFRIVGTESELAALDSSVYSDADVTLVLRDTAGNLDLVGGDAGSLTVSEIETLVSQGLDEVQISGGGTPDFTIAQTRAFANDPTAAPISTPETTPNAVSVSGDGRTIDLPEFTYVASEDDDTLVGTSADDTIDALGDDDSVNALGGNDTVSGGAGNDALSGDAGNDTLFGGAGTDTLTGGTGNDDLRGGAGADTLDAGSGDDVLRGGGGNDTITGGSGTDTAHFTGNYSSYSFNYQSSDSEITVADGRALATDGTDTLSGVEILEFSDRTVQIVDAGGYTDLLTAANAAGTSNNDTILLPSDPLPVDLQTADAIAGRSFDFEVTIDTIADSAANFSSTVEGYFFGIRDVASDAGDDSVPTDLEDTGYGRFTTLKTTDGNTATIDAGVLGNQNVTLDGDFTVEGNVDEVEGLATSVASGQADTLIIQDSASVLEGLESSRINTLRMTFGVDQFSGDGDVDLTLAQVQAYSDVGSTTLTPGGDVTLVGSASNDSLTALSTNDDGFELATENSRQTSSGTDVNGQLIDGLGGRDTLTGGGNTDILSGGSGNDKLNGTGGSDELIGGTGNDVYIIGEGAGSNFVTETSNGGVIDEVRTSLGDDGSPYQLADNVEILRYTGGGNFSGDGNASNNYIYGGDGDDTLRGGSGDDRLFGGSGSDTLLGEAGDDIFIIGTDARSSGRDGTQTVTGSQADYAVDSSVSGGSGIDTLRFQGSSDTDEFVVQTNTAGIERLVLSDRFATRDDDGSNDDLDTSLALDIDARDLASAGGWDINAAAKTAFGDALRSGDDMAGVSIDGAEIVGTDGANNIQGSAFDDIIIGGKGADSGLDGGKGDDYIFGGDFGDIIAGGSGDDMLFGGSGSDRANGDAGDDVFFGGAGSDEFFGGADSSGDIFVVDGSASDYTITVTGAERFGSLDNIKLTNTSGETDTLTGVEKINYGGVMASGDLSGGTTEDISGAFRRFESDGTSLVGTHDTLDAAITGASSGEIIVIADGTTISTDVSVDQAGITLLGSGVDGSAASIESTLTLNANNITVRGLDFSPASSGDTSIFVHEESGDGAVIDDNAFTGSGDSTAIATKSTIKGLDITDNVMSGGARAVDIEALDNGGNNATVISGNTITGMSSEGIFLGDVNGASGTVTIVDNSFSSNPIGVNIGVTGDIASGSSIFIRDNSFTIGDSEVGVRADAALGAFLDSSLGQSVLANDFILTGSGDGTKVDISQGDVNANQIVITGSGDQTIPSSTGSDVVRLGGDNDTVNAEVGDVIIGGAGTDTVRLAESSGSYSVERVTADGSDNGISYKAGDFVVTATSSHSSIASGDAVIAVRGVESIVDSGDAVIADLTTSGTSASLSVAGDGDATEAFDSAVVGGSDSITLGTSANSDFSGANATVTSEASGTVTLDNASNLTLTLSGEQGVDEIKLTGTAGNNFVVKGNGLGVELDASAVSGSGVTLEGGTGNDWFRGSAQDDTIILATGGGDDVISGGSGSDTATFTSSGTNLQIDLNSGLKTGFDPQVAGASQGDYFEGTLGTRTLYFEADASGDSTVENIVGTDQADTIGGDSNVNDLSGGGGADEITGGGGADIIDGGDGDDTLSGNSGGDTIKGGDGDDDILGGAGDDRLIGGAGDNRVMGEEGDDTYVFHAESGDNGENEFVGGSGDDTVELDGTISDYIINRADNAVNYASAGDGEFSLSGGFDQNITGVSGDNFVFDPDQPVFRVERIFDDGSRQTEFLQAENFVFDQGDSDDTNDTTFIWGTLDELDAVTAGSGDFDPAVVDASGEYVSGGVSADTDFFTVEGGTTGFTYNGGGDPSSLSEPNYVLGSTANDAFRGGDGDDVFLDRGGDDVIEGGVGADTLDGAAGADDYIVTPEIYNGDEDRKVGEGFESGDVIGDTGASDSGTDQVFIADGKGARSTDIGQNSVDFTGGTLSGIEEVLYADRNNDGSADHSGNNRFVDVTSDQFDGVDLFKGSAGTNDRLEINFSNNGDTSSRPTVDDIEDVVLDTSGDGTGGEANVINAGGINRDADVYVRGDAGDGNDALQVDNLRADLDADGATFDDGYGSVYGGLLDVNLSGDTNTDVSIETGSNNTSVTTRSGTTATVDAEHLANGKTLDLDGGDNIVVNDAGTITVDASDDLGFDTNSNELVGTLEVNAKVSSDVTLLTGRSQTTFDGDLGTADIDATELRDDTLLTVKGSSDATVTSLIGDVDASNSSGVIDITSASDAGDDAASGDDDIDITAGSNDMRVRGTEGGGAEITVDANAMNTGDQLTLGDQSDFVVNNVGSNVTVSGNGLTGLSEPDVPILDGELAVTTDAGATNVDVETGTARTTVNTDNTAGTAQSGSVTVDAAHLAQGDGDLTSGPLLELTGRARFDVDNLVGDIDATAMGGGPLDVSTNEAGDDGILIALGDANASIQTASGNTDTVEINAAGMTNAGSDTLKLGGGAATIEVTNLVGNLDADGDLVGSTSVGNTPFDGTLNVTTGLLDQSDGTEFVLGDGVTNITANQDPSGDTSTGQTDLTIKAAALDTEALSLSGDADIDVDDASTNIDAASLTGELDVDSESDSTFTLTTGSGRTALTGASGSTLTVNAAQLAQDGTVSASGGNAELTLDGGSDSGSMTVENIASDIDASAYTGTLTINSAGVDGSLDSDATTAVMDIATGTGDTTVSGDDAITDTENLDITVDGSQLAGTGNTLTLRGDAEFEITNDQVGQTLNLDISQIQDDDELILVGSGDFRLTGTQADIDASALSGAITVETLSGDGNTAIEVTAGTGVTTVDAVESGDTVTLKAGNLADDVNDIDNSSGGDTTEVIARGEGTIDVDNLRADLDATGLSGDLNVEIDRITGDDIDDVDITLGQNGAILTQTNDAGGVFVDAAAVASGSSVDMRLGDETSMKVVGVGTGVVVDGRNDGGEGSYLGGLDITTADGATGVDVLTGTDSLTVRSDSGGSVDVFGDDLASDSVVSLSGDSAFNIENIADNDIDAGATSGAVDVTTLGISGDGTAEAMRITAGSGTLTVSGDDAIDANTADEDIQIVADNLADGDDGADLVLTGDAEYFVTSNAAPGASGDEVTIDASGLDASGGLTLAGTGDFNLINTTEDVTAPSLEGTLTITTASGDGPNVIEVEAGSGQLIVDVVDSGDDATVDASSQVDDITTDDDFADQANTSGDTFEFIAEGSGSVTVENVTADVDGTNLVGSLTVDISGGSDVDIRAGAGRNTVNTNATGASIDAAAMGSGDTLFLNDSGDVGLFNLNDGATVDGASGDYAGILEVKTDLSSSESATINTGVEATTVTGDDGAVVIDASDLADTSGGADTTRLTLEGSNDYTVSNLQSDVDAASTSGLLDITTVDDAGDSAASGDDTIAISTGTGTANIRATEDGSTINIDADAMNTNDQLRIGGSGDVAVTKVASDVDVIADGSSGGVSILDGTLDVTIDDAATDVDIFTGNNRTTVTSDQQQVSFGSVVVHAAELDEGDGNLSSGSFLKLDGAADVDIFDLASDLDATASDGILDISTSDLSGTGAQRIDLGSHRAGVNVAGDASDDTLTIDAANFGSASQKYLMLGGGLDSGDSSTEVIVNNLTKDLFADTGGDVNSSAENSDYVGELTVNTGPLYFTKGTEFHLGTGKTRINTNEGVLQGTDGAIDLTVEADDLDSNTLTISGDADVLVNDASNDVDASGSTGELDVNSETDSTFTVTTGTDKTTVTSAGSAGDITVAAGNLQNDGDETTFELILDGAGAATANAVDADVNAGLLNGELTVNTQSSADVSIKAGNADAVVQASGAGTDVEIDATAMDQEEILTLYGAGAVTVNDVQSKLTIDADGDSAATAGVELTGVLTVELADDASGVEIRTGSANTTIGGDGSGGGAVDTIVKADALDDGNVLTLTGATDFDVDDLVGDLVTTPDGISAKATGELTVNTGDPGTSGDINVETSEGVTTVNTNSNDNDDEVIINAAPLANDTLLTVDGESRLDINGLAGDLFAQAGSSALDVALAANSNDGDITLDLDRDATVDASSIDDTVNLTGSGNVTINAVSGDVDAGGVAGTNAGAALAGELTVNTSPLTGDTQSGAAITVTTGSKSTTINGDDSQNEASIIDIDVDATALSDADDATTLSLKGDAEYELTNTDTTAGNEVQVDLANSTNVGGINLTGDGTFNLFNAQNNINAASFNGDLVVESRSGDADTFSVTAGANGTLEVDAANSGDSITVVADNKVDDADDDELGQTPFANSGDAFEFTANGVGTLAFTGLGADLDATAHTGQLNVTLLSGSTLSGRAVDDVDIRTNAGNADIDTRTGSDAADVTIDADAMTSGDRLELEGAGSGDVFGVDNGVTVDASGDSTAYAGDLDIYTDDLAAGEEVDVITGSAPIFINSDGTGDAVVDVDATALTDSASSGDLVIEGSSRFDVEGLDADVDASSTTDLLFVATAVDAGVSGGDAVSVITGTDDAQITGNGSGGFVSVDASQMSSGDSVLLTGEAEFEVSGVGSDVTVNADADVNSLDELTGDLTVNVDTGATNVRVEAGESATTTVSGDAEGNGSGDVTVDASAAVDTTQSPSGLNDERVINLSGSITASVVGLVGEVEASSLTGLLDVTTLDNGSVDDVKVTTGNKATTIDGFSGDTVTVDATTLADDTALNLSGDATYEVSALVGDADITDGSGSATLALGNPSGSGDITIDTDRETFVDAGLMSSGDTLNITGSGDVTIRRSSDDSSATDGISAQTIDLTGSTGAIEINTAPITGEADSNNTSGDFVDGYSDRSQDISGQLADLESQAFMDITAGSGDLTVSGDDSQADSGDIVDINIDDSNMSIDDVITLKGDAEYFINNLRATVRASNDPDDPSDNFNDDSRTQQTDGQGNVIQTAAPGIPNADLANFPVDEGGAYPPDENGIDSDLTSLATGDLIIVGADDVDNRVTGGGGNDRIDGGGGDDYLRGGAGDDVLFGGSGDDALFGGDGDDILFGGSGPDGNDFISGGDDFDTAVFEFTRQDETTGTYFLDVDGDEFEYTFDRATDATAGSQVEVIVSLVNDAGVTFTDKVLRDVENFLFISGDGPLDPANGEDPDTLVGPVVNLDLNERFTTIQSAIDNDRTLDGHTILLTPSDYDEEAFVTKDLDFLAQAGATDVTLTLDRDENGKEIKDIQVLSETDLTVNGNEGDNAITVFTPASDFSAIARTALDGSGDLVMDGYGKIEDFDAASYTFNGRGGNDELIVTPTSEQMHYLFGGSGNDHLSGGQAPTWLQAGSGNDTLYSVGGSDRLLAGSGDDEIVLGTFNDDTQYAEWAASGNEDGEVVILVGGGKDAIILSALDQTADGTTNPGIDIDAVVADYTRGEDTIDLGQLRDSNGGAVDLSDLFAAGATGDEINLDNFSANVVDADSRGNDVNVGAEGSVKLLGVNVDRLVNTDLAQGSDSDWKDEFTALLGSTPLI</sequence>